<proteinExistence type="predicted"/>
<dbReference type="KEGG" id="lku:APS55_02305"/>
<dbReference type="InterPro" id="IPR026487">
    <property type="entry name" value="CHP04141"/>
</dbReference>
<gene>
    <name evidence="1" type="ORF">APS55_02305</name>
</gene>
<reference evidence="2" key="1">
    <citation type="submission" date="2015-10" db="EMBL/GenBank/DDBJ databases">
        <title>Bioinformatic analysis of the first complete genome sequence of Lactobacillus kunkeei strain MP2, an Apis mellifera gut isolate.</title>
        <authorList>
            <person name="Asenjo F."/>
            <person name="Olmos A."/>
            <person name="Henriquez-Piskulich P."/>
            <person name="Aldea P."/>
            <person name="Ugalde J.A."/>
            <person name="Trombert A.N."/>
        </authorList>
    </citation>
    <scope>NUCLEOTIDE SEQUENCE [LARGE SCALE GENOMIC DNA]</scope>
    <source>
        <strain evidence="2">MP2</strain>
    </source>
</reference>
<protein>
    <recommendedName>
        <fullName evidence="3">Sporadically distributed protein, TIGR04141 family</fullName>
    </recommendedName>
</protein>
<dbReference type="RefSeq" id="WP_060470981.1">
    <property type="nucleotide sequence ID" value="NZ_CP012920.1"/>
</dbReference>
<dbReference type="EMBL" id="CP012920">
    <property type="protein sequence ID" value="ALJ31131.1"/>
    <property type="molecule type" value="Genomic_DNA"/>
</dbReference>
<accession>A0AAC8WBP3</accession>
<dbReference type="Pfam" id="PF19614">
    <property type="entry name" value="DUF6119"/>
    <property type="match status" value="1"/>
</dbReference>
<sequence>MTTFNIMHLTKNLRSINSYVDSKYLDIKSKNNLIKKAKTNSLFTFNLDKSKLDLTGKIFILKEFITPTWVSEINSISKKAISFKNSKYRCLILIKIKNDTYAVSYNNGDMLIKNDCIDQNFGYHLSRIILNNDELKSLNVFYPIKNIPIKTSKTTFGRNNIPSSEQYENDDIFLVNLVKGKAKFGDYEDINISGSDSIRLSGKLSLNNDLINILNILNDVLNSESTEQNFENEINIIKKNSEKHKLNKLLKEKLCSLKKQFDKKQELNYGSFRNLEFIDIDYDYARLYTISRIHIDKKRKFTNLSEVERWERIIYSLNNLSKSLNLLEFIKSLTLNVYNIDGELIKKTKLINYLYFNVKQGDTYYFFSEGNWYSMNIDLTKKIIHSINDIKRFDDKDHIFPDYIRSLNKSENDYNNYVAKNSNKNVYLLDKSLFKPKGDFEHYNNRGSIEICDLLENKDDIINLFCIKATTHSSGFSHLISQAYSAAKYISNTDNNSIMEHIGSLINMDSNELKEKQFNLVLGIITNHDNSLDKKNSEIFPIVSMISLQRLKNFCLNKGIGLEILFIKKH</sequence>
<evidence type="ECO:0000313" key="1">
    <source>
        <dbReference type="EMBL" id="ALJ31131.1"/>
    </source>
</evidence>
<reference evidence="1 2" key="2">
    <citation type="journal article" date="2016" name="PeerJ">
        <title>Genome sequencing and analysis of the first complete genome of Lactobacillus kunkeei strain MP2, an Apis mellifera gut isolate.</title>
        <authorList>
            <person name="Asenjo F."/>
            <person name="Olmos A."/>
            <person name="Henriquez-Piskulich P."/>
            <person name="Polanco V."/>
            <person name="Aldea P."/>
            <person name="Ugalde J.A."/>
            <person name="Trombert A.N."/>
        </authorList>
    </citation>
    <scope>NUCLEOTIDE SEQUENCE [LARGE SCALE GENOMIC DNA]</scope>
    <source>
        <strain evidence="1 2">MP2</strain>
    </source>
</reference>
<evidence type="ECO:0008006" key="3">
    <source>
        <dbReference type="Google" id="ProtNLM"/>
    </source>
</evidence>
<organism evidence="1 2">
    <name type="scientific">Apilactobacillus kunkeei</name>
    <dbReference type="NCBI Taxonomy" id="148814"/>
    <lineage>
        <taxon>Bacteria</taxon>
        <taxon>Bacillati</taxon>
        <taxon>Bacillota</taxon>
        <taxon>Bacilli</taxon>
        <taxon>Lactobacillales</taxon>
        <taxon>Lactobacillaceae</taxon>
        <taxon>Apilactobacillus</taxon>
    </lineage>
</organism>
<dbReference type="AlphaFoldDB" id="A0AAC8WBP3"/>
<evidence type="ECO:0000313" key="2">
    <source>
        <dbReference type="Proteomes" id="UP000067203"/>
    </source>
</evidence>
<dbReference type="NCBIfam" id="TIGR04141">
    <property type="entry name" value="TIGR04141 family sporadically distributed protein"/>
    <property type="match status" value="1"/>
</dbReference>
<dbReference type="Proteomes" id="UP000067203">
    <property type="component" value="Chromosome"/>
</dbReference>
<name>A0AAC8WBP3_9LACO</name>